<gene>
    <name evidence="6" type="primary">azoR</name>
    <name evidence="8" type="ordered locus">Msip34_2668</name>
</gene>
<dbReference type="AlphaFoldDB" id="C6XBD5"/>
<dbReference type="Pfam" id="PF02525">
    <property type="entry name" value="Flavodoxin_2"/>
    <property type="match status" value="1"/>
</dbReference>
<comment type="catalytic activity">
    <reaction evidence="6">
        <text>2 a quinone + NADH + H(+) = 2 a 1,4-benzosemiquinone + NAD(+)</text>
        <dbReference type="Rhea" id="RHEA:65952"/>
        <dbReference type="ChEBI" id="CHEBI:15378"/>
        <dbReference type="ChEBI" id="CHEBI:57540"/>
        <dbReference type="ChEBI" id="CHEBI:57945"/>
        <dbReference type="ChEBI" id="CHEBI:132124"/>
        <dbReference type="ChEBI" id="CHEBI:134225"/>
    </reaction>
</comment>
<dbReference type="InterPro" id="IPR003680">
    <property type="entry name" value="Flavodoxin_fold"/>
</dbReference>
<dbReference type="OrthoDB" id="9787136at2"/>
<comment type="caution">
    <text evidence="6">Lacks conserved residue(s) required for the propagation of feature annotation.</text>
</comment>
<dbReference type="eggNOG" id="COG1182">
    <property type="taxonomic scope" value="Bacteria"/>
</dbReference>
<dbReference type="GO" id="GO:0016652">
    <property type="term" value="F:oxidoreductase activity, acting on NAD(P)H as acceptor"/>
    <property type="evidence" value="ECO:0007669"/>
    <property type="project" value="UniProtKB-UniRule"/>
</dbReference>
<feature type="binding site" evidence="6">
    <location>
        <position position="9"/>
    </location>
    <ligand>
        <name>FMN</name>
        <dbReference type="ChEBI" id="CHEBI:58210"/>
    </ligand>
</feature>
<dbReference type="EC" id="1.7.1.17" evidence="6"/>
<dbReference type="RefSeq" id="WP_015831129.1">
    <property type="nucleotide sequence ID" value="NC_012969.1"/>
</dbReference>
<comment type="function">
    <text evidence="6">Quinone reductase that provides resistance to thiol-specific stress caused by electrophilic quinones.</text>
</comment>
<name>C6XBD5_METGS</name>
<feature type="domain" description="Flavodoxin-like fold" evidence="7">
    <location>
        <begin position="1"/>
        <end position="202"/>
    </location>
</feature>
<reference evidence="9" key="1">
    <citation type="submission" date="2009-07" db="EMBL/GenBank/DDBJ databases">
        <title>Complete sequence of chromosome of Methylovorus sp. SIP3-4.</title>
        <authorList>
            <person name="Lucas S."/>
            <person name="Copeland A."/>
            <person name="Lapidus A."/>
            <person name="Glavina del Rio T."/>
            <person name="Tice H."/>
            <person name="Bruce D."/>
            <person name="Goodwin L."/>
            <person name="Pitluck S."/>
            <person name="Clum A."/>
            <person name="Larimer F."/>
            <person name="Land M."/>
            <person name="Hauser L."/>
            <person name="Kyrpides N."/>
            <person name="Mikhailova N."/>
            <person name="Kayluzhnaya M."/>
            <person name="Chistoserdova L."/>
        </authorList>
    </citation>
    <scope>NUCLEOTIDE SEQUENCE [LARGE SCALE GENOMIC DNA]</scope>
    <source>
        <strain evidence="9">SIP3-4</strain>
    </source>
</reference>
<keyword evidence="9" id="KW-1185">Reference proteome</keyword>
<dbReference type="EC" id="1.6.5.-" evidence="6"/>
<comment type="catalytic activity">
    <reaction evidence="5">
        <text>N,N-dimethyl-1,4-phenylenediamine + anthranilate + 2 NAD(+) = 2-(4-dimethylaminophenyl)diazenylbenzoate + 2 NADH + 2 H(+)</text>
        <dbReference type="Rhea" id="RHEA:55872"/>
        <dbReference type="ChEBI" id="CHEBI:15378"/>
        <dbReference type="ChEBI" id="CHEBI:15783"/>
        <dbReference type="ChEBI" id="CHEBI:16567"/>
        <dbReference type="ChEBI" id="CHEBI:57540"/>
        <dbReference type="ChEBI" id="CHEBI:57945"/>
        <dbReference type="ChEBI" id="CHEBI:71579"/>
        <dbReference type="EC" id="1.7.1.17"/>
    </reaction>
    <physiologicalReaction direction="right-to-left" evidence="5">
        <dbReference type="Rhea" id="RHEA:55874"/>
    </physiologicalReaction>
</comment>
<organism evidence="8 9">
    <name type="scientific">Methylovorus glucosotrophus (strain SIP3-4)</name>
    <dbReference type="NCBI Taxonomy" id="582744"/>
    <lineage>
        <taxon>Bacteria</taxon>
        <taxon>Pseudomonadati</taxon>
        <taxon>Pseudomonadota</taxon>
        <taxon>Betaproteobacteria</taxon>
        <taxon>Nitrosomonadales</taxon>
        <taxon>Methylophilaceae</taxon>
        <taxon>Methylovorus</taxon>
    </lineage>
</organism>
<dbReference type="Gene3D" id="3.40.50.360">
    <property type="match status" value="1"/>
</dbReference>
<evidence type="ECO:0000256" key="3">
    <source>
        <dbReference type="ARBA" id="ARBA00023002"/>
    </source>
</evidence>
<dbReference type="PANTHER" id="PTHR43741:SF4">
    <property type="entry name" value="FMN-DEPENDENT NADH:QUINONE OXIDOREDUCTASE"/>
    <property type="match status" value="1"/>
</dbReference>
<keyword evidence="2 6" id="KW-0288">FMN</keyword>
<dbReference type="GO" id="GO:0016655">
    <property type="term" value="F:oxidoreductase activity, acting on NAD(P)H, quinone or similar compound as acceptor"/>
    <property type="evidence" value="ECO:0007669"/>
    <property type="project" value="InterPro"/>
</dbReference>
<comment type="subunit">
    <text evidence="6">Homodimer.</text>
</comment>
<dbReference type="EMBL" id="CP001674">
    <property type="protein sequence ID" value="ACT51905.1"/>
    <property type="molecule type" value="Genomic_DNA"/>
</dbReference>
<dbReference type="PANTHER" id="PTHR43741">
    <property type="entry name" value="FMN-DEPENDENT NADH-AZOREDUCTASE 1"/>
    <property type="match status" value="1"/>
</dbReference>
<dbReference type="InterPro" id="IPR029039">
    <property type="entry name" value="Flavoprotein-like_sf"/>
</dbReference>
<evidence type="ECO:0000256" key="6">
    <source>
        <dbReference type="HAMAP-Rule" id="MF_01216"/>
    </source>
</evidence>
<dbReference type="HAMAP" id="MF_01216">
    <property type="entry name" value="Azoreductase_type1"/>
    <property type="match status" value="1"/>
</dbReference>
<feature type="binding site" evidence="6">
    <location>
        <begin position="95"/>
        <end position="98"/>
    </location>
    <ligand>
        <name>FMN</name>
        <dbReference type="ChEBI" id="CHEBI:58210"/>
    </ligand>
</feature>
<dbReference type="GO" id="GO:0009055">
    <property type="term" value="F:electron transfer activity"/>
    <property type="evidence" value="ECO:0007669"/>
    <property type="project" value="UniProtKB-UniRule"/>
</dbReference>
<dbReference type="GO" id="GO:0010181">
    <property type="term" value="F:FMN binding"/>
    <property type="evidence" value="ECO:0007669"/>
    <property type="project" value="UniProtKB-UniRule"/>
</dbReference>
<feature type="binding site" evidence="6">
    <location>
        <begin position="15"/>
        <end position="17"/>
    </location>
    <ligand>
        <name>FMN</name>
        <dbReference type="ChEBI" id="CHEBI:58210"/>
    </ligand>
</feature>
<evidence type="ECO:0000256" key="5">
    <source>
        <dbReference type="ARBA" id="ARBA00048542"/>
    </source>
</evidence>
<comment type="similarity">
    <text evidence="6">Belongs to the azoreductase type 1 family.</text>
</comment>
<protein>
    <recommendedName>
        <fullName evidence="6">FMN dependent NADH:quinone oxidoreductase</fullName>
        <ecNumber evidence="6">1.6.5.-</ecNumber>
    </recommendedName>
    <alternativeName>
        <fullName evidence="6">Azo-dye reductase</fullName>
    </alternativeName>
    <alternativeName>
        <fullName evidence="6">FMN-dependent NADH-azo compound oxidoreductase</fullName>
    </alternativeName>
    <alternativeName>
        <fullName evidence="6">FMN-dependent NADH-azoreductase</fullName>
        <ecNumber evidence="6">1.7.1.17</ecNumber>
    </alternativeName>
</protein>
<keyword evidence="3 6" id="KW-0560">Oxidoreductase</keyword>
<comment type="function">
    <text evidence="6">Also exhibits azoreductase activity. Catalyzes the reductive cleavage of the azo bond in aromatic azo compounds to the corresponding amines.</text>
</comment>
<accession>C6XBD5</accession>
<dbReference type="STRING" id="582744.Msip34_2668"/>
<evidence type="ECO:0000256" key="2">
    <source>
        <dbReference type="ARBA" id="ARBA00022643"/>
    </source>
</evidence>
<evidence type="ECO:0000259" key="7">
    <source>
        <dbReference type="Pfam" id="PF02525"/>
    </source>
</evidence>
<dbReference type="KEGG" id="mei:Msip34_2668"/>
<dbReference type="SUPFAM" id="SSF52218">
    <property type="entry name" value="Flavoproteins"/>
    <property type="match status" value="1"/>
</dbReference>
<evidence type="ECO:0000256" key="4">
    <source>
        <dbReference type="ARBA" id="ARBA00023027"/>
    </source>
</evidence>
<keyword evidence="4 6" id="KW-0520">NAD</keyword>
<evidence type="ECO:0000256" key="1">
    <source>
        <dbReference type="ARBA" id="ARBA00022630"/>
    </source>
</evidence>
<dbReference type="HOGENOM" id="CLU_088964_0_0_4"/>
<dbReference type="InterPro" id="IPR050104">
    <property type="entry name" value="FMN-dep_NADH:Q_OxRdtase_AzoR1"/>
</dbReference>
<proteinExistence type="inferred from homology"/>
<keyword evidence="1 6" id="KW-0285">Flavoprotein</keyword>
<sequence length="216" mass="24286">MRLMHVDASPKRQLSNSKMLSAYFVETLKKRIPGLTVDYLDLSVETPPHVSGDFAKATYTPAAERTDAMKKTLEYSDQLCARVLMSDLLVFAMPMYNFSMPSSFKAFIDNLVRTNLTYNFHEDGTTTGNLTRQKTLFITARGADLRPGLSPWSHMDALTPALKSPFAFLGVENPWFVDAQPLQFSDQVAREEALKRARSELDAVAQEWVASIARLQ</sequence>
<reference evidence="8 9" key="2">
    <citation type="journal article" date="2011" name="J. Bacteriol.">
        <title>Genomes of three methylotrophs from a single niche uncover genetic and metabolic divergence of Methylophilaceae.</title>
        <authorList>
            <person name="Lapidus A."/>
            <person name="Clum A."/>
            <person name="Labutti K."/>
            <person name="Kaluzhnaya M.G."/>
            <person name="Lim S."/>
            <person name="Beck D.A."/>
            <person name="Glavina Del Rio T."/>
            <person name="Nolan M."/>
            <person name="Mavromatis K."/>
            <person name="Huntemann M."/>
            <person name="Lucas S."/>
            <person name="Lidstrom M.E."/>
            <person name="Ivanova N."/>
            <person name="Chistoserdova L."/>
        </authorList>
    </citation>
    <scope>NUCLEOTIDE SEQUENCE [LARGE SCALE GENOMIC DNA]</scope>
    <source>
        <strain evidence="8 9">SIP3-4</strain>
    </source>
</reference>
<evidence type="ECO:0000313" key="9">
    <source>
        <dbReference type="Proteomes" id="UP000002743"/>
    </source>
</evidence>
<dbReference type="Proteomes" id="UP000002743">
    <property type="component" value="Chromosome"/>
</dbReference>
<comment type="cofactor">
    <cofactor evidence="6">
        <name>FMN</name>
        <dbReference type="ChEBI" id="CHEBI:58210"/>
    </cofactor>
    <text evidence="6">Binds 1 FMN per subunit.</text>
</comment>
<dbReference type="InterPro" id="IPR023048">
    <property type="entry name" value="NADH:quinone_OxRdtase_FMN_depd"/>
</dbReference>
<evidence type="ECO:0000313" key="8">
    <source>
        <dbReference type="EMBL" id="ACT51905.1"/>
    </source>
</evidence>